<evidence type="ECO:0000256" key="2">
    <source>
        <dbReference type="ARBA" id="ARBA00004950"/>
    </source>
</evidence>
<comment type="pathway">
    <text evidence="2">Cofactor biosynthesis; NAD(+) biosynthesis; iminoaspartate from L-aspartate (oxidase route): step 1/1.</text>
</comment>
<evidence type="ECO:0000259" key="12">
    <source>
        <dbReference type="Pfam" id="PF00890"/>
    </source>
</evidence>
<comment type="cofactor">
    <cofactor evidence="1">
        <name>FAD</name>
        <dbReference type="ChEBI" id="CHEBI:57692"/>
    </cofactor>
</comment>
<dbReference type="EMBL" id="JAOUSE010000007">
    <property type="protein sequence ID" value="MCU9593712.1"/>
    <property type="molecule type" value="Genomic_DNA"/>
</dbReference>
<dbReference type="Gene3D" id="3.90.700.10">
    <property type="entry name" value="Succinate dehydrogenase/fumarate reductase flavoprotein, catalytic domain"/>
    <property type="match status" value="1"/>
</dbReference>
<accession>A0ABT2WE23</accession>
<evidence type="ECO:0000256" key="9">
    <source>
        <dbReference type="ARBA" id="ARBA00023002"/>
    </source>
</evidence>
<sequence length="313" mass="35120">MNKYEVIVIGSGIAALTIANCLYKNKNVILYTKSNKLTSNSYKAQGGVAAAMEKEDTWEEHFLDTLTAGVFHNDVHHTELLTKNAIRYLTQLINDGMEFDQDQSGRLRLGREGGLMKRRILHSGGDATGKNLMDFMFRNVQDKLTIVENEMVIDLIVQNDQCIGIVTKAVHGEIRQYFAPFTIIATGGAGQIYKFTSNVETITGDGIAMAYRAGAVLADMEFMQFHPTILYKNGEILGLVSEAVRGEGGFLQNSRGERFMEHVHELKDLAPRDIVARAIYQQLHKGYDVFLNITQVKNFDNPSEKFCKSISYY</sequence>
<reference evidence="13 14" key="1">
    <citation type="submission" date="2022-10" db="EMBL/GenBank/DDBJ databases">
        <title>Description of Fervidibacillus gen. nov. in the family Fervidibacillaceae fam. nov. with two species, Fervidibacillus albus sp. nov., and Fervidibacillus halotolerans sp. nov., isolated from tidal flat sediments.</title>
        <authorList>
            <person name="Kwon K.K."/>
            <person name="Yang S.-H."/>
        </authorList>
    </citation>
    <scope>NUCLEOTIDE SEQUENCE [LARGE SCALE GENOMIC DNA]</scope>
    <source>
        <strain evidence="13 14">DSM 23332</strain>
    </source>
</reference>
<gene>
    <name evidence="13" type="ORF">OEV82_04465</name>
</gene>
<keyword evidence="9" id="KW-0560">Oxidoreductase</keyword>
<dbReference type="InterPro" id="IPR036188">
    <property type="entry name" value="FAD/NAD-bd_sf"/>
</dbReference>
<keyword evidence="14" id="KW-1185">Reference proteome</keyword>
<evidence type="ECO:0000313" key="14">
    <source>
        <dbReference type="Proteomes" id="UP001208656"/>
    </source>
</evidence>
<dbReference type="Pfam" id="PF00890">
    <property type="entry name" value="FAD_binding_2"/>
    <property type="match status" value="1"/>
</dbReference>
<dbReference type="InterPro" id="IPR003953">
    <property type="entry name" value="FAD-dep_OxRdtase_2_FAD-bd"/>
</dbReference>
<dbReference type="InterPro" id="IPR027477">
    <property type="entry name" value="Succ_DH/fumarate_Rdtase_cat_sf"/>
</dbReference>
<dbReference type="PANTHER" id="PTHR42716:SF2">
    <property type="entry name" value="L-ASPARTATE OXIDASE, CHLOROPLASTIC"/>
    <property type="match status" value="1"/>
</dbReference>
<evidence type="ECO:0000256" key="3">
    <source>
        <dbReference type="ARBA" id="ARBA00008562"/>
    </source>
</evidence>
<keyword evidence="8" id="KW-0274">FAD</keyword>
<name>A0ABT2WE23_9BACI</name>
<comment type="similarity">
    <text evidence="3">Belongs to the FAD-dependent oxidoreductase 2 family. NadB subfamily.</text>
</comment>
<evidence type="ECO:0000256" key="6">
    <source>
        <dbReference type="ARBA" id="ARBA00022630"/>
    </source>
</evidence>
<protein>
    <recommendedName>
        <fullName evidence="5">L-aspartate oxidase</fullName>
        <ecNumber evidence="4">1.4.3.16</ecNumber>
    </recommendedName>
    <alternativeName>
        <fullName evidence="10">Quinolinate synthase B</fullName>
    </alternativeName>
</protein>
<comment type="catalytic activity">
    <reaction evidence="11">
        <text>L-aspartate + O2 = iminosuccinate + H2O2</text>
        <dbReference type="Rhea" id="RHEA:25876"/>
        <dbReference type="ChEBI" id="CHEBI:15379"/>
        <dbReference type="ChEBI" id="CHEBI:16240"/>
        <dbReference type="ChEBI" id="CHEBI:29991"/>
        <dbReference type="ChEBI" id="CHEBI:77875"/>
        <dbReference type="EC" id="1.4.3.16"/>
    </reaction>
    <physiologicalReaction direction="left-to-right" evidence="11">
        <dbReference type="Rhea" id="RHEA:25877"/>
    </physiologicalReaction>
</comment>
<dbReference type="PANTHER" id="PTHR42716">
    <property type="entry name" value="L-ASPARTATE OXIDASE"/>
    <property type="match status" value="1"/>
</dbReference>
<evidence type="ECO:0000256" key="4">
    <source>
        <dbReference type="ARBA" id="ARBA00012173"/>
    </source>
</evidence>
<keyword evidence="7" id="KW-0662">Pyridine nucleotide biosynthesis</keyword>
<organism evidence="13 14">
    <name type="scientific">Pallidibacillus thermolactis</name>
    <dbReference type="NCBI Taxonomy" id="251051"/>
    <lineage>
        <taxon>Bacteria</taxon>
        <taxon>Bacillati</taxon>
        <taxon>Bacillota</taxon>
        <taxon>Bacilli</taxon>
        <taxon>Bacillales</taxon>
        <taxon>Bacillaceae</taxon>
        <taxon>Pallidibacillus</taxon>
    </lineage>
</organism>
<evidence type="ECO:0000313" key="13">
    <source>
        <dbReference type="EMBL" id="MCU9593712.1"/>
    </source>
</evidence>
<keyword evidence="6" id="KW-0285">Flavoprotein</keyword>
<dbReference type="Gene3D" id="3.50.50.60">
    <property type="entry name" value="FAD/NAD(P)-binding domain"/>
    <property type="match status" value="1"/>
</dbReference>
<dbReference type="Proteomes" id="UP001208656">
    <property type="component" value="Unassembled WGS sequence"/>
</dbReference>
<dbReference type="SUPFAM" id="SSF51905">
    <property type="entry name" value="FAD/NAD(P)-binding domain"/>
    <property type="match status" value="1"/>
</dbReference>
<dbReference type="EC" id="1.4.3.16" evidence="4"/>
<evidence type="ECO:0000256" key="8">
    <source>
        <dbReference type="ARBA" id="ARBA00022827"/>
    </source>
</evidence>
<evidence type="ECO:0000256" key="1">
    <source>
        <dbReference type="ARBA" id="ARBA00001974"/>
    </source>
</evidence>
<evidence type="ECO:0000256" key="5">
    <source>
        <dbReference type="ARBA" id="ARBA00021901"/>
    </source>
</evidence>
<evidence type="ECO:0000256" key="11">
    <source>
        <dbReference type="ARBA" id="ARBA00048305"/>
    </source>
</evidence>
<proteinExistence type="inferred from homology"/>
<evidence type="ECO:0000256" key="7">
    <source>
        <dbReference type="ARBA" id="ARBA00022642"/>
    </source>
</evidence>
<dbReference type="SUPFAM" id="SSF56425">
    <property type="entry name" value="Succinate dehydrogenase/fumarate reductase flavoprotein, catalytic domain"/>
    <property type="match status" value="1"/>
</dbReference>
<feature type="domain" description="FAD-dependent oxidoreductase 2 FAD-binding" evidence="12">
    <location>
        <begin position="6"/>
        <end position="295"/>
    </location>
</feature>
<evidence type="ECO:0000256" key="10">
    <source>
        <dbReference type="ARBA" id="ARBA00030386"/>
    </source>
</evidence>
<comment type="caution">
    <text evidence="13">The sequence shown here is derived from an EMBL/GenBank/DDBJ whole genome shotgun (WGS) entry which is preliminary data.</text>
</comment>
<dbReference type="InterPro" id="IPR005288">
    <property type="entry name" value="NadB"/>
</dbReference>